<dbReference type="OrthoDB" id="4255520at2"/>
<protein>
    <submittedName>
        <fullName evidence="1">Uncharacterized protein</fullName>
    </submittedName>
</protein>
<keyword evidence="2" id="KW-1185">Reference proteome</keyword>
<sequence>MNDETPARTRVVVEEPLDGRRRVRIDGEDVGVVVNPDELRGLLTRAGLTGEDTRLIDWQGGGPDDWPAA</sequence>
<dbReference type="AlphaFoldDB" id="D9WD59"/>
<accession>D9WD59</accession>
<dbReference type="RefSeq" id="WP_009716925.1">
    <property type="nucleotide sequence ID" value="NZ_GG657754.1"/>
</dbReference>
<dbReference type="Proteomes" id="UP000003963">
    <property type="component" value="Unassembled WGS sequence"/>
</dbReference>
<dbReference type="STRING" id="457427.SSOG_04835"/>
<dbReference type="HOGENOM" id="CLU_171136_2_0_11"/>
<gene>
    <name evidence="1" type="ORF">SSOG_04835</name>
</gene>
<evidence type="ECO:0000313" key="2">
    <source>
        <dbReference type="Proteomes" id="UP000003963"/>
    </source>
</evidence>
<dbReference type="EMBL" id="GG657754">
    <property type="protein sequence ID" value="EFL25121.1"/>
    <property type="molecule type" value="Genomic_DNA"/>
</dbReference>
<name>D9WD59_9ACTN</name>
<proteinExistence type="predicted"/>
<reference evidence="1 2" key="1">
    <citation type="submission" date="2009-02" db="EMBL/GenBank/DDBJ databases">
        <title>Annotation of Streptomyces hygroscopicus strain ATCC 53653.</title>
        <authorList>
            <consortium name="The Broad Institute Genome Sequencing Platform"/>
            <consortium name="Broad Institute Microbial Sequencing Center"/>
            <person name="Fischbach M."/>
            <person name="Godfrey P."/>
            <person name="Ward D."/>
            <person name="Young S."/>
            <person name="Zeng Q."/>
            <person name="Koehrsen M."/>
            <person name="Alvarado L."/>
            <person name="Berlin A.M."/>
            <person name="Bochicchio J."/>
            <person name="Borenstein D."/>
            <person name="Chapman S.B."/>
            <person name="Chen Z."/>
            <person name="Engels R."/>
            <person name="Freedman E."/>
            <person name="Gellesch M."/>
            <person name="Goldberg J."/>
            <person name="Griggs A."/>
            <person name="Gujja S."/>
            <person name="Heilman E.R."/>
            <person name="Heiman D.I."/>
            <person name="Hepburn T.A."/>
            <person name="Howarth C."/>
            <person name="Jen D."/>
            <person name="Larson L."/>
            <person name="Lewis B."/>
            <person name="Mehta T."/>
            <person name="Park D."/>
            <person name="Pearson M."/>
            <person name="Richards J."/>
            <person name="Roberts A."/>
            <person name="Saif S."/>
            <person name="Shea T.D."/>
            <person name="Shenoy N."/>
            <person name="Sisk P."/>
            <person name="Stolte C."/>
            <person name="Sykes S.N."/>
            <person name="Thomson T."/>
            <person name="Walk T."/>
            <person name="White J."/>
            <person name="Yandava C."/>
            <person name="Straight P."/>
            <person name="Clardy J."/>
            <person name="Hung D."/>
            <person name="Kolter R."/>
            <person name="Mekalanos J."/>
            <person name="Walker S."/>
            <person name="Walsh C.T."/>
            <person name="Wieland-Brown L.C."/>
            <person name="Haas B."/>
            <person name="Nusbaum C."/>
            <person name="Birren B."/>
        </authorList>
    </citation>
    <scope>NUCLEOTIDE SEQUENCE [LARGE SCALE GENOMIC DNA]</scope>
    <source>
        <strain evidence="1 2">ATCC 53653</strain>
    </source>
</reference>
<organism evidence="1 2">
    <name type="scientific">Streptomyces himastatinicus ATCC 53653</name>
    <dbReference type="NCBI Taxonomy" id="457427"/>
    <lineage>
        <taxon>Bacteria</taxon>
        <taxon>Bacillati</taxon>
        <taxon>Actinomycetota</taxon>
        <taxon>Actinomycetes</taxon>
        <taxon>Kitasatosporales</taxon>
        <taxon>Streptomycetaceae</taxon>
        <taxon>Streptomyces</taxon>
        <taxon>Streptomyces violaceusniger group</taxon>
    </lineage>
</organism>
<evidence type="ECO:0000313" key="1">
    <source>
        <dbReference type="EMBL" id="EFL25121.1"/>
    </source>
</evidence>